<feature type="transmembrane region" description="Helical" evidence="6">
    <location>
        <begin position="720"/>
        <end position="742"/>
    </location>
</feature>
<dbReference type="SUPFAM" id="SSF81653">
    <property type="entry name" value="Calcium ATPase, transduction domain A"/>
    <property type="match status" value="1"/>
</dbReference>
<dbReference type="InterPro" id="IPR023298">
    <property type="entry name" value="ATPase_P-typ_TM_dom_sf"/>
</dbReference>
<feature type="domain" description="P-type ATPase A" evidence="7">
    <location>
        <begin position="105"/>
        <end position="199"/>
    </location>
</feature>
<dbReference type="RefSeq" id="WP_353422769.1">
    <property type="nucleotide sequence ID" value="NZ_CP117826.1"/>
</dbReference>
<dbReference type="GO" id="GO:0016020">
    <property type="term" value="C:membrane"/>
    <property type="evidence" value="ECO:0007669"/>
    <property type="project" value="UniProtKB-SubCell"/>
</dbReference>
<dbReference type="InterPro" id="IPR044492">
    <property type="entry name" value="P_typ_ATPase_HD_dom"/>
</dbReference>
<feature type="transmembrane region" description="Helical" evidence="6">
    <location>
        <begin position="216"/>
        <end position="236"/>
    </location>
</feature>
<evidence type="ECO:0000256" key="1">
    <source>
        <dbReference type="ARBA" id="ARBA00004141"/>
    </source>
</evidence>
<keyword evidence="3" id="KW-1278">Translocase</keyword>
<dbReference type="Pfam" id="PF00122">
    <property type="entry name" value="E1-E2_ATPase"/>
    <property type="match status" value="1"/>
</dbReference>
<evidence type="ECO:0000256" key="5">
    <source>
        <dbReference type="ARBA" id="ARBA00023136"/>
    </source>
</evidence>
<dbReference type="InterPro" id="IPR023299">
    <property type="entry name" value="ATPase_P-typ_cyto_dom_N"/>
</dbReference>
<evidence type="ECO:0000256" key="3">
    <source>
        <dbReference type="ARBA" id="ARBA00022967"/>
    </source>
</evidence>
<feature type="transmembrane region" description="Helical" evidence="6">
    <location>
        <begin position="256"/>
        <end position="281"/>
    </location>
</feature>
<dbReference type="InterPro" id="IPR018303">
    <property type="entry name" value="ATPase_P-typ_P_site"/>
</dbReference>
<feature type="transmembrane region" description="Helical" evidence="6">
    <location>
        <begin position="73"/>
        <end position="92"/>
    </location>
</feature>
<dbReference type="InterPro" id="IPR059000">
    <property type="entry name" value="ATPase_P-type_domA"/>
</dbReference>
<evidence type="ECO:0000256" key="6">
    <source>
        <dbReference type="SAM" id="Phobius"/>
    </source>
</evidence>
<evidence type="ECO:0000313" key="8">
    <source>
        <dbReference type="EMBL" id="XCC61216.1"/>
    </source>
</evidence>
<dbReference type="InterPro" id="IPR001757">
    <property type="entry name" value="P_typ_ATPase"/>
</dbReference>
<sequence>MAEEQQRYDSDCRTGLTDEQVKSRIEAGLTNAFNTNTTKSYRQIFKDNLVTFFNILNMVFTVLIVMTGYIKELVFLLVVVGNLVIGIAQEIVTKKTLDKLSVIVAAKVTVVRNGAEKEIGVAELVLDDVMQLMPGNQVCADGIILEGSVEVNESLITGESDVIAKGPGDFLYSGSYIVSGNAYARVERVGIENYANKISYDAKVSKKRTSELRNSLNRILKVISIIIVPVGILLFVKQGLVVGLPIADNTVKTVGALIGMIPEGLILLTSISLATSAVILATKRTLVQDLYCIETLARVDILCLDKTGTITEGKMHVEEVIALDPSQNIERVLSNMAGALQDDNATFHAVVEKFGKSFDHEIKSIIPFSSARKYSGVCFEGEGTWFLGAFEFIFPNGYQELDAEQYAKKGSRVLVLAHSAADDVEGNAVPEGMKPAAFLLISDRIRPDAKKTLRFFEKQQVAIKIISGDSPVTASAIAERAGVKNYEAVDATTLTTQEALEAAAEKYDVFGRVTPAQKKELIAAMKRRGHTVAMTGDGVNDVLALKEADCGIAMASGSDAAKNIANLVLLDSNFATMPDIVNEGRKVINNIERVATLFITKTVYAVLLAFATVILLDSSYPFTPLQMTLISFITIGFPAFFLALEPNFSPIKKHFLINILKRSLPGGLSVIIGILAVNVFAGIFQYTPAAVSTMCMLMAVAVGMWVVAKVSVPFTTARKVIFGSAVGLFFLCLIIPFIRGFFDISPINLPQVVVVCIFTVIAPFMMRGFERIIEKRADKFLSKKLIKKGLQLTDDELKSK</sequence>
<feature type="transmembrane region" description="Helical" evidence="6">
    <location>
        <begin position="622"/>
        <end position="644"/>
    </location>
</feature>
<keyword evidence="5 6" id="KW-0472">Membrane</keyword>
<evidence type="ECO:0000259" key="7">
    <source>
        <dbReference type="Pfam" id="PF00122"/>
    </source>
</evidence>
<dbReference type="NCBIfam" id="TIGR01494">
    <property type="entry name" value="ATPase_P-type"/>
    <property type="match status" value="2"/>
</dbReference>
<dbReference type="GO" id="GO:0016887">
    <property type="term" value="F:ATP hydrolysis activity"/>
    <property type="evidence" value="ECO:0007669"/>
    <property type="project" value="InterPro"/>
</dbReference>
<protein>
    <submittedName>
        <fullName evidence="8">Cation-translocating P-type ATPase</fullName>
    </submittedName>
</protein>
<dbReference type="InterPro" id="IPR036412">
    <property type="entry name" value="HAD-like_sf"/>
</dbReference>
<proteinExistence type="predicted"/>
<name>A0AAU8A5W0_9FIRM</name>
<dbReference type="SFLD" id="SFLDS00003">
    <property type="entry name" value="Haloacid_Dehalogenase"/>
    <property type="match status" value="1"/>
</dbReference>
<dbReference type="Gene3D" id="2.70.150.10">
    <property type="entry name" value="Calcium-transporting ATPase, cytoplasmic transduction domain A"/>
    <property type="match status" value="1"/>
</dbReference>
<dbReference type="SUPFAM" id="SSF56784">
    <property type="entry name" value="HAD-like"/>
    <property type="match status" value="1"/>
</dbReference>
<dbReference type="SUPFAM" id="SSF81665">
    <property type="entry name" value="Calcium ATPase, transmembrane domain M"/>
    <property type="match status" value="1"/>
</dbReference>
<dbReference type="AlphaFoldDB" id="A0AAU8A5W0"/>
<dbReference type="PRINTS" id="PR00120">
    <property type="entry name" value="HATPASE"/>
</dbReference>
<dbReference type="Gene3D" id="3.40.50.1000">
    <property type="entry name" value="HAD superfamily/HAD-like"/>
    <property type="match status" value="1"/>
</dbReference>
<accession>A0AAU8A5W0</accession>
<dbReference type="GO" id="GO:0005524">
    <property type="term" value="F:ATP binding"/>
    <property type="evidence" value="ECO:0007669"/>
    <property type="project" value="InterPro"/>
</dbReference>
<dbReference type="InterPro" id="IPR008250">
    <property type="entry name" value="ATPase_P-typ_transduc_dom_A_sf"/>
</dbReference>
<gene>
    <name evidence="8" type="ORF">PUP29_06635</name>
</gene>
<dbReference type="Gene3D" id="1.20.1110.10">
    <property type="entry name" value="Calcium-transporting ATPase, transmembrane domain"/>
    <property type="match status" value="1"/>
</dbReference>
<dbReference type="InterPro" id="IPR023214">
    <property type="entry name" value="HAD_sf"/>
</dbReference>
<feature type="transmembrane region" description="Helical" evidence="6">
    <location>
        <begin position="594"/>
        <end position="616"/>
    </location>
</feature>
<dbReference type="PANTHER" id="PTHR42861">
    <property type="entry name" value="CALCIUM-TRANSPORTING ATPASE"/>
    <property type="match status" value="1"/>
</dbReference>
<dbReference type="SFLD" id="SFLDG00002">
    <property type="entry name" value="C1.7:_P-type_atpase_like"/>
    <property type="match status" value="1"/>
</dbReference>
<comment type="subcellular location">
    <subcellularLocation>
        <location evidence="1">Membrane</location>
        <topology evidence="1">Multi-pass membrane protein</topology>
    </subcellularLocation>
</comment>
<feature type="transmembrane region" description="Helical" evidence="6">
    <location>
        <begin position="49"/>
        <end position="67"/>
    </location>
</feature>
<feature type="transmembrane region" description="Helical" evidence="6">
    <location>
        <begin position="664"/>
        <end position="684"/>
    </location>
</feature>
<reference evidence="8" key="1">
    <citation type="submission" date="2023-02" db="EMBL/GenBank/DDBJ databases">
        <title>Gut commensal Christensenella minuta modulates host metabolism via a new class of secondary bile acids.</title>
        <authorList>
            <person name="Liu C."/>
        </authorList>
    </citation>
    <scope>NUCLEOTIDE SEQUENCE</scope>
    <source>
        <strain evidence="8">CA70</strain>
    </source>
</reference>
<organism evidence="8">
    <name type="scientific">Christensenella massiliensis</name>
    <dbReference type="NCBI Taxonomy" id="1805714"/>
    <lineage>
        <taxon>Bacteria</taxon>
        <taxon>Bacillati</taxon>
        <taxon>Bacillota</taxon>
        <taxon>Clostridia</taxon>
        <taxon>Christensenellales</taxon>
        <taxon>Christensenellaceae</taxon>
        <taxon>Christensenella</taxon>
    </lineage>
</organism>
<evidence type="ECO:0000256" key="4">
    <source>
        <dbReference type="ARBA" id="ARBA00022989"/>
    </source>
</evidence>
<feature type="transmembrane region" description="Helical" evidence="6">
    <location>
        <begin position="690"/>
        <end position="708"/>
    </location>
</feature>
<dbReference type="Pfam" id="PF00702">
    <property type="entry name" value="Hydrolase"/>
    <property type="match status" value="1"/>
</dbReference>
<keyword evidence="4 6" id="KW-1133">Transmembrane helix</keyword>
<keyword evidence="2 6" id="KW-0812">Transmembrane</keyword>
<dbReference type="Gene3D" id="3.40.1110.10">
    <property type="entry name" value="Calcium-transporting ATPase, cytoplasmic domain N"/>
    <property type="match status" value="1"/>
</dbReference>
<feature type="transmembrane region" description="Helical" evidence="6">
    <location>
        <begin position="748"/>
        <end position="766"/>
    </location>
</feature>
<dbReference type="SFLD" id="SFLDF00027">
    <property type="entry name" value="p-type_atpase"/>
    <property type="match status" value="1"/>
</dbReference>
<dbReference type="PRINTS" id="PR00119">
    <property type="entry name" value="CATATPASE"/>
</dbReference>
<dbReference type="PROSITE" id="PS00154">
    <property type="entry name" value="ATPASE_E1_E2"/>
    <property type="match status" value="1"/>
</dbReference>
<dbReference type="EMBL" id="CP117826">
    <property type="protein sequence ID" value="XCC61216.1"/>
    <property type="molecule type" value="Genomic_DNA"/>
</dbReference>
<evidence type="ECO:0000256" key="2">
    <source>
        <dbReference type="ARBA" id="ARBA00022692"/>
    </source>
</evidence>